<organism evidence="10 11">
    <name type="scientific">Alteromonas lipolytica</name>
    <dbReference type="NCBI Taxonomy" id="1856405"/>
    <lineage>
        <taxon>Bacteria</taxon>
        <taxon>Pseudomonadati</taxon>
        <taxon>Pseudomonadota</taxon>
        <taxon>Gammaproteobacteria</taxon>
        <taxon>Alteromonadales</taxon>
        <taxon>Alteromonadaceae</taxon>
        <taxon>Alteromonas/Salinimonas group</taxon>
        <taxon>Alteromonas</taxon>
    </lineage>
</organism>
<dbReference type="RefSeq" id="WP_070175665.1">
    <property type="nucleotide sequence ID" value="NZ_BMJR01000001.1"/>
</dbReference>
<keyword evidence="11" id="KW-1185">Reference proteome</keyword>
<dbReference type="GO" id="GO:0016020">
    <property type="term" value="C:membrane"/>
    <property type="evidence" value="ECO:0007669"/>
    <property type="project" value="UniProtKB-SubCell"/>
</dbReference>
<gene>
    <name evidence="10" type="ORF">BFC17_14300</name>
</gene>
<dbReference type="Pfam" id="PF21114">
    <property type="entry name" value="DDR1-2_DS-like"/>
    <property type="match status" value="1"/>
</dbReference>
<comment type="caution">
    <text evidence="10">The sequence shown here is derived from an EMBL/GenBank/DDBJ whole genome shotgun (WGS) entry which is preliminary data.</text>
</comment>
<feature type="chain" id="PRO_5009214133" description="Discoidin domain-containing protein" evidence="8">
    <location>
        <begin position="22"/>
        <end position="214"/>
    </location>
</feature>
<evidence type="ECO:0000259" key="9">
    <source>
        <dbReference type="Pfam" id="PF21114"/>
    </source>
</evidence>
<evidence type="ECO:0000256" key="5">
    <source>
        <dbReference type="ARBA" id="ARBA00023136"/>
    </source>
</evidence>
<evidence type="ECO:0000256" key="3">
    <source>
        <dbReference type="ARBA" id="ARBA00022729"/>
    </source>
</evidence>
<reference evidence="10 11" key="1">
    <citation type="submission" date="2016-09" db="EMBL/GenBank/DDBJ databases">
        <title>Alteromonas lipolytica, a new species isolated from sea water.</title>
        <authorList>
            <person name="Wu Y.-H."/>
            <person name="Cheng H."/>
            <person name="Xu X.-W."/>
        </authorList>
    </citation>
    <scope>NUCLEOTIDE SEQUENCE [LARGE SCALE GENOMIC DNA]</scope>
    <source>
        <strain evidence="10 11">JW12</strain>
    </source>
</reference>
<evidence type="ECO:0000313" key="11">
    <source>
        <dbReference type="Proteomes" id="UP000176037"/>
    </source>
</evidence>
<keyword evidence="4" id="KW-1133">Transmembrane helix</keyword>
<dbReference type="InterPro" id="IPR048525">
    <property type="entry name" value="DDR1-2_DS-like"/>
</dbReference>
<evidence type="ECO:0000256" key="6">
    <source>
        <dbReference type="ARBA" id="ARBA00023157"/>
    </source>
</evidence>
<dbReference type="Proteomes" id="UP000176037">
    <property type="component" value="Unassembled WGS sequence"/>
</dbReference>
<sequence length="214" mass="23621">MMPLLKLAVLFTFTFVFSAKAALVEVLPQSYTFDRATDCGTYCYHDETGVQLIDGKYGSNIWQANLGNGPAYEWLGWTDRSVSLIFDFGNITTINQIVVGTVQDHINDVVFPSIYAYTSSDGVNYGSLIGSLNVPESAANNQSHGSLTLSGFNQASRYFMVDLAFSFNGPWTFADEVDFYKTASTPVPAPQSLLLFSMGLLLITLRRNPLFNRS</sequence>
<keyword evidence="3 8" id="KW-0732">Signal</keyword>
<evidence type="ECO:0000256" key="7">
    <source>
        <dbReference type="ARBA" id="ARBA00023180"/>
    </source>
</evidence>
<dbReference type="EMBL" id="MJIC01000010">
    <property type="protein sequence ID" value="OFI34747.1"/>
    <property type="molecule type" value="Genomic_DNA"/>
</dbReference>
<keyword evidence="2" id="KW-0812">Transmembrane</keyword>
<comment type="subcellular location">
    <subcellularLocation>
        <location evidence="1">Membrane</location>
        <topology evidence="1">Single-pass type I membrane protein</topology>
    </subcellularLocation>
</comment>
<feature type="signal peptide" evidence="8">
    <location>
        <begin position="1"/>
        <end position="21"/>
    </location>
</feature>
<dbReference type="STRING" id="1856405.BFC17_14300"/>
<keyword evidence="5" id="KW-0472">Membrane</keyword>
<name>A0A1E8FFK8_9ALTE</name>
<dbReference type="OrthoDB" id="6721831at2"/>
<dbReference type="Gene3D" id="2.60.120.1190">
    <property type="match status" value="1"/>
</dbReference>
<evidence type="ECO:0000256" key="2">
    <source>
        <dbReference type="ARBA" id="ARBA00022692"/>
    </source>
</evidence>
<accession>A0A1E8FFK8</accession>
<evidence type="ECO:0000313" key="10">
    <source>
        <dbReference type="EMBL" id="OFI34747.1"/>
    </source>
</evidence>
<dbReference type="AlphaFoldDB" id="A0A1E8FFK8"/>
<protein>
    <recommendedName>
        <fullName evidence="9">Discoidin domain-containing protein</fullName>
    </recommendedName>
</protein>
<keyword evidence="7" id="KW-0325">Glycoprotein</keyword>
<feature type="domain" description="Discoidin" evidence="9">
    <location>
        <begin position="51"/>
        <end position="179"/>
    </location>
</feature>
<proteinExistence type="predicted"/>
<evidence type="ECO:0000256" key="8">
    <source>
        <dbReference type="SAM" id="SignalP"/>
    </source>
</evidence>
<evidence type="ECO:0000256" key="4">
    <source>
        <dbReference type="ARBA" id="ARBA00022989"/>
    </source>
</evidence>
<evidence type="ECO:0000256" key="1">
    <source>
        <dbReference type="ARBA" id="ARBA00004479"/>
    </source>
</evidence>
<keyword evidence="6" id="KW-1015">Disulfide bond</keyword>